<proteinExistence type="predicted"/>
<keyword evidence="1" id="KW-0813">Transport</keyword>
<dbReference type="RefSeq" id="WP_118931727.1">
    <property type="nucleotide sequence ID" value="NZ_CP061008.1"/>
</dbReference>
<feature type="domain" description="Cytochrome c" evidence="8">
    <location>
        <begin position="20"/>
        <end position="115"/>
    </location>
</feature>
<gene>
    <name evidence="9" type="ORF">DY367_03895</name>
</gene>
<dbReference type="OrthoDB" id="9773456at2"/>
<dbReference type="Gene3D" id="1.10.760.10">
    <property type="entry name" value="Cytochrome c-like domain"/>
    <property type="match status" value="1"/>
</dbReference>
<dbReference type="SUPFAM" id="SSF46626">
    <property type="entry name" value="Cytochrome c"/>
    <property type="match status" value="1"/>
</dbReference>
<evidence type="ECO:0000256" key="5">
    <source>
        <dbReference type="ARBA" id="ARBA00023004"/>
    </source>
</evidence>
<keyword evidence="3 6" id="KW-0479">Metal-binding</keyword>
<evidence type="ECO:0000256" key="7">
    <source>
        <dbReference type="SAM" id="SignalP"/>
    </source>
</evidence>
<dbReference type="Proteomes" id="UP000285324">
    <property type="component" value="Unassembled WGS sequence"/>
</dbReference>
<dbReference type="AlphaFoldDB" id="A0A424WIE2"/>
<comment type="caution">
    <text evidence="9">The sequence shown here is derived from an EMBL/GenBank/DDBJ whole genome shotgun (WGS) entry which is preliminary data.</text>
</comment>
<dbReference type="Pfam" id="PF00034">
    <property type="entry name" value="Cytochrom_C"/>
    <property type="match status" value="1"/>
</dbReference>
<dbReference type="PROSITE" id="PS51007">
    <property type="entry name" value="CYTC"/>
    <property type="match status" value="1"/>
</dbReference>
<keyword evidence="2 6" id="KW-0349">Heme</keyword>
<organism evidence="9 10">
    <name type="scientific">Alcaligenes xylosoxydans xylosoxydans</name>
    <name type="common">Achromobacter xylosoxidans</name>
    <dbReference type="NCBI Taxonomy" id="85698"/>
    <lineage>
        <taxon>Bacteria</taxon>
        <taxon>Pseudomonadati</taxon>
        <taxon>Pseudomonadota</taxon>
        <taxon>Betaproteobacteria</taxon>
        <taxon>Burkholderiales</taxon>
        <taxon>Alcaligenaceae</taxon>
        <taxon>Achromobacter</taxon>
    </lineage>
</organism>
<dbReference type="InterPro" id="IPR009056">
    <property type="entry name" value="Cyt_c-like_dom"/>
</dbReference>
<sequence>MKTLFRILTALLLSQAAAHALAADGQPALVAGGNPDTLSPRVSAMLPLCASCHGADGISAVGLYPNLAGQKTEYLVKQLNAFKTRERNDPVMSSMAEPLSPEAIQELAQYFSSRK</sequence>
<keyword evidence="5 6" id="KW-0408">Iron</keyword>
<evidence type="ECO:0000313" key="9">
    <source>
        <dbReference type="EMBL" id="RPJ93064.1"/>
    </source>
</evidence>
<name>A0A424WIE2_ALCXX</name>
<dbReference type="GO" id="GO:0009055">
    <property type="term" value="F:electron transfer activity"/>
    <property type="evidence" value="ECO:0007669"/>
    <property type="project" value="InterPro"/>
</dbReference>
<accession>A0A424WIE2</accession>
<evidence type="ECO:0000313" key="10">
    <source>
        <dbReference type="Proteomes" id="UP000285324"/>
    </source>
</evidence>
<dbReference type="EMBL" id="QVXO01000004">
    <property type="protein sequence ID" value="RPJ93064.1"/>
    <property type="molecule type" value="Genomic_DNA"/>
</dbReference>
<dbReference type="InterPro" id="IPR050597">
    <property type="entry name" value="Cytochrome_c_Oxidase_Subunit"/>
</dbReference>
<dbReference type="GO" id="GO:0046872">
    <property type="term" value="F:metal ion binding"/>
    <property type="evidence" value="ECO:0007669"/>
    <property type="project" value="UniProtKB-KW"/>
</dbReference>
<reference evidence="9 10" key="1">
    <citation type="submission" date="2018-08" db="EMBL/GenBank/DDBJ databases">
        <title>Achromobacter xylosoxidans Genome sequencing and assembly.</title>
        <authorList>
            <person name="Wang R."/>
            <person name="Rensing C."/>
            <person name="Li Y."/>
        </authorList>
    </citation>
    <scope>NUCLEOTIDE SEQUENCE [LARGE SCALE GENOMIC DNA]</scope>
    <source>
        <strain evidence="9 10">GD003A</strain>
    </source>
</reference>
<evidence type="ECO:0000256" key="2">
    <source>
        <dbReference type="ARBA" id="ARBA00022617"/>
    </source>
</evidence>
<feature type="chain" id="PRO_5019547070" evidence="7">
    <location>
        <begin position="23"/>
        <end position="115"/>
    </location>
</feature>
<feature type="signal peptide" evidence="7">
    <location>
        <begin position="1"/>
        <end position="22"/>
    </location>
</feature>
<protein>
    <submittedName>
        <fullName evidence="9">Cytochrome c</fullName>
    </submittedName>
</protein>
<keyword evidence="4" id="KW-0249">Electron transport</keyword>
<dbReference type="InterPro" id="IPR036909">
    <property type="entry name" value="Cyt_c-like_dom_sf"/>
</dbReference>
<dbReference type="PANTHER" id="PTHR33751">
    <property type="entry name" value="CBB3-TYPE CYTOCHROME C OXIDASE SUBUNIT FIXP"/>
    <property type="match status" value="1"/>
</dbReference>
<evidence type="ECO:0000256" key="6">
    <source>
        <dbReference type="PROSITE-ProRule" id="PRU00433"/>
    </source>
</evidence>
<evidence type="ECO:0000256" key="3">
    <source>
        <dbReference type="ARBA" id="ARBA00022723"/>
    </source>
</evidence>
<dbReference type="PANTHER" id="PTHR33751:SF9">
    <property type="entry name" value="CYTOCHROME C4"/>
    <property type="match status" value="1"/>
</dbReference>
<dbReference type="GO" id="GO:0020037">
    <property type="term" value="F:heme binding"/>
    <property type="evidence" value="ECO:0007669"/>
    <property type="project" value="InterPro"/>
</dbReference>
<keyword evidence="7" id="KW-0732">Signal</keyword>
<evidence type="ECO:0000259" key="8">
    <source>
        <dbReference type="PROSITE" id="PS51007"/>
    </source>
</evidence>
<evidence type="ECO:0000256" key="1">
    <source>
        <dbReference type="ARBA" id="ARBA00022448"/>
    </source>
</evidence>
<evidence type="ECO:0000256" key="4">
    <source>
        <dbReference type="ARBA" id="ARBA00022982"/>
    </source>
</evidence>